<dbReference type="EMBL" id="WVTI01000006">
    <property type="protein sequence ID" value="MXS26193.1"/>
    <property type="molecule type" value="Genomic_DNA"/>
</dbReference>
<dbReference type="Proteomes" id="UP000439965">
    <property type="component" value="Unassembled WGS sequence"/>
</dbReference>
<dbReference type="AlphaFoldDB" id="A0A6I4XF21"/>
<accession>A0A6I4XF21</accession>
<keyword evidence="1" id="KW-0812">Transmembrane</keyword>
<reference evidence="2 3" key="1">
    <citation type="submission" date="2019-04" db="EMBL/GenBank/DDBJ databases">
        <title>Step-wise assembly of the neonatal virome modulated by breast feeding.</title>
        <authorList>
            <person name="Liang G."/>
            <person name="Bushman F."/>
        </authorList>
    </citation>
    <scope>NUCLEOTIDE SEQUENCE [LARGE SCALE GENOMIC DNA]</scope>
    <source>
        <strain evidence="2 3">E3404</strain>
    </source>
</reference>
<organism evidence="2 3">
    <name type="scientific">Enterococcus gallinarum</name>
    <dbReference type="NCBI Taxonomy" id="1353"/>
    <lineage>
        <taxon>Bacteria</taxon>
        <taxon>Bacillati</taxon>
        <taxon>Bacillota</taxon>
        <taxon>Bacilli</taxon>
        <taxon>Lactobacillales</taxon>
        <taxon>Enterococcaceae</taxon>
        <taxon>Enterococcus</taxon>
    </lineage>
</organism>
<protein>
    <submittedName>
        <fullName evidence="2">Uncharacterized protein</fullName>
    </submittedName>
</protein>
<comment type="caution">
    <text evidence="2">The sequence shown here is derived from an EMBL/GenBank/DDBJ whole genome shotgun (WGS) entry which is preliminary data.</text>
</comment>
<keyword evidence="1" id="KW-0472">Membrane</keyword>
<evidence type="ECO:0000256" key="1">
    <source>
        <dbReference type="SAM" id="Phobius"/>
    </source>
</evidence>
<evidence type="ECO:0000313" key="3">
    <source>
        <dbReference type="Proteomes" id="UP000439965"/>
    </source>
</evidence>
<proteinExistence type="predicted"/>
<gene>
    <name evidence="2" type="ORF">GTI89_08995</name>
</gene>
<evidence type="ECO:0000313" key="2">
    <source>
        <dbReference type="EMBL" id="MXS26193.1"/>
    </source>
</evidence>
<name>A0A6I4XF21_ENTGA</name>
<keyword evidence="1" id="KW-1133">Transmembrane helix</keyword>
<sequence>MHKMMLMYACLLFIGLQIWLTRHGAFIQQIRFRTLIAESLLVLVIAVMLFGRTTIALVILTTLTVGCSTLLITKFSQIGAQKEWTK</sequence>
<feature type="transmembrane region" description="Helical" evidence="1">
    <location>
        <begin position="40"/>
        <end position="72"/>
    </location>
</feature>